<dbReference type="CDD" id="cd05171">
    <property type="entry name" value="PIKKc_ATM"/>
    <property type="match status" value="1"/>
</dbReference>
<evidence type="ECO:0000256" key="15">
    <source>
        <dbReference type="ARBA" id="ARBA00022895"/>
    </source>
</evidence>
<evidence type="ECO:0000256" key="12">
    <source>
        <dbReference type="ARBA" id="ARBA00022777"/>
    </source>
</evidence>
<feature type="domain" description="FATC" evidence="24">
    <location>
        <begin position="2884"/>
        <end position="2916"/>
    </location>
</feature>
<dbReference type="Gene3D" id="1.10.1070.11">
    <property type="entry name" value="Phosphatidylinositol 3-/4-kinase, catalytic domain"/>
    <property type="match status" value="1"/>
</dbReference>
<evidence type="ECO:0000256" key="3">
    <source>
        <dbReference type="ARBA" id="ARBA00010769"/>
    </source>
</evidence>
<comment type="function">
    <text evidence="17 20">Serine/threonine protein kinase which activates checkpoint signaling upon genotoxic stresses such as ionizing radiation (IR), ultraviolet light (UV), or DNA replication stalling, thereby acting as a DNA damage sensor. Recognizes the substrate consensus sequence [ST]-Q. Phosphorylates histone H2A to form H2AS128ph (gamma-H2A) at sites of DNA damage, involved in the regulation of DNA damage response mechanism. Required for the control of telomere length and genome stability.</text>
</comment>
<evidence type="ECO:0000256" key="18">
    <source>
        <dbReference type="ARBA" id="ARBA00047899"/>
    </source>
</evidence>
<dbReference type="PANTHER" id="PTHR37079:SF4">
    <property type="entry name" value="SERINE_THREONINE-PROTEIN KINASE ATM"/>
    <property type="match status" value="1"/>
</dbReference>
<dbReference type="SMART" id="SM01342">
    <property type="entry name" value="TAN"/>
    <property type="match status" value="1"/>
</dbReference>
<keyword evidence="9 20" id="KW-0808">Transferase</keyword>
<evidence type="ECO:0000256" key="14">
    <source>
        <dbReference type="ARBA" id="ARBA00022853"/>
    </source>
</evidence>
<keyword evidence="15 20" id="KW-0779">Telomere</keyword>
<dbReference type="InterPro" id="IPR016024">
    <property type="entry name" value="ARM-type_fold"/>
</dbReference>
<dbReference type="SUPFAM" id="SSF48371">
    <property type="entry name" value="ARM repeat"/>
    <property type="match status" value="1"/>
</dbReference>
<dbReference type="GO" id="GO:0004674">
    <property type="term" value="F:protein serine/threonine kinase activity"/>
    <property type="evidence" value="ECO:0007669"/>
    <property type="project" value="UniProtKB-KW"/>
</dbReference>
<feature type="region of interest" description="Disordered" evidence="21">
    <location>
        <begin position="2298"/>
        <end position="2327"/>
    </location>
</feature>
<dbReference type="PROSITE" id="PS51189">
    <property type="entry name" value="FAT"/>
    <property type="match status" value="1"/>
</dbReference>
<evidence type="ECO:0000259" key="23">
    <source>
        <dbReference type="PROSITE" id="PS51189"/>
    </source>
</evidence>
<protein>
    <recommendedName>
        <fullName evidence="6 20">Serine/threonine-protein kinase Tel1</fullName>
        <ecNumber evidence="5 20">2.7.11.1</ecNumber>
    </recommendedName>
</protein>
<dbReference type="InterPro" id="IPR038980">
    <property type="entry name" value="ATM_plant"/>
</dbReference>
<dbReference type="InterPro" id="IPR014009">
    <property type="entry name" value="PIK_FAT"/>
</dbReference>
<evidence type="ECO:0000256" key="6">
    <source>
        <dbReference type="ARBA" id="ARBA00014619"/>
    </source>
</evidence>
<comment type="catalytic activity">
    <reaction evidence="19">
        <text>L-seryl-[protein] + ATP = O-phospho-L-seryl-[protein] + ADP + H(+)</text>
        <dbReference type="Rhea" id="RHEA:17989"/>
        <dbReference type="Rhea" id="RHEA-COMP:9863"/>
        <dbReference type="Rhea" id="RHEA-COMP:11604"/>
        <dbReference type="ChEBI" id="CHEBI:15378"/>
        <dbReference type="ChEBI" id="CHEBI:29999"/>
        <dbReference type="ChEBI" id="CHEBI:30616"/>
        <dbReference type="ChEBI" id="CHEBI:83421"/>
        <dbReference type="ChEBI" id="CHEBI:456216"/>
        <dbReference type="EC" id="2.7.11.1"/>
    </reaction>
</comment>
<dbReference type="GO" id="GO:0006325">
    <property type="term" value="P:chromatin organization"/>
    <property type="evidence" value="ECO:0007669"/>
    <property type="project" value="UniProtKB-KW"/>
</dbReference>
<evidence type="ECO:0000256" key="4">
    <source>
        <dbReference type="ARBA" id="ARBA00011370"/>
    </source>
</evidence>
<dbReference type="EMBL" id="ML978121">
    <property type="protein sequence ID" value="KAF2104009.1"/>
    <property type="molecule type" value="Genomic_DNA"/>
</dbReference>
<dbReference type="GO" id="GO:0005634">
    <property type="term" value="C:nucleus"/>
    <property type="evidence" value="ECO:0007669"/>
    <property type="project" value="UniProtKB-SubCell"/>
</dbReference>
<reference evidence="25" key="1">
    <citation type="journal article" date="2020" name="Stud. Mycol.">
        <title>101 Dothideomycetes genomes: a test case for predicting lifestyles and emergence of pathogens.</title>
        <authorList>
            <person name="Haridas S."/>
            <person name="Albert R."/>
            <person name="Binder M."/>
            <person name="Bloem J."/>
            <person name="Labutti K."/>
            <person name="Salamov A."/>
            <person name="Andreopoulos B."/>
            <person name="Baker S."/>
            <person name="Barry K."/>
            <person name="Bills G."/>
            <person name="Bluhm B."/>
            <person name="Cannon C."/>
            <person name="Castanera R."/>
            <person name="Culley D."/>
            <person name="Daum C."/>
            <person name="Ezra D."/>
            <person name="Gonzalez J."/>
            <person name="Henrissat B."/>
            <person name="Kuo A."/>
            <person name="Liang C."/>
            <person name="Lipzen A."/>
            <person name="Lutzoni F."/>
            <person name="Magnuson J."/>
            <person name="Mondo S."/>
            <person name="Nolan M."/>
            <person name="Ohm R."/>
            <person name="Pangilinan J."/>
            <person name="Park H.-J."/>
            <person name="Ramirez L."/>
            <person name="Alfaro M."/>
            <person name="Sun H."/>
            <person name="Tritt A."/>
            <person name="Yoshinaga Y."/>
            <person name="Zwiers L.-H."/>
            <person name="Turgeon B."/>
            <person name="Goodwin S."/>
            <person name="Spatafora J."/>
            <person name="Crous P."/>
            <person name="Grigoriev I."/>
        </authorList>
    </citation>
    <scope>NUCLEOTIDE SEQUENCE</scope>
    <source>
        <strain evidence="25">CBS 133067</strain>
    </source>
</reference>
<evidence type="ECO:0000256" key="7">
    <source>
        <dbReference type="ARBA" id="ARBA00022454"/>
    </source>
</evidence>
<dbReference type="EC" id="2.7.11.1" evidence="5 20"/>
<dbReference type="GO" id="GO:0005524">
    <property type="term" value="F:ATP binding"/>
    <property type="evidence" value="ECO:0007669"/>
    <property type="project" value="UniProtKB-KW"/>
</dbReference>
<keyword evidence="14 20" id="KW-0156">Chromatin regulator</keyword>
<evidence type="ECO:0000256" key="13">
    <source>
        <dbReference type="ARBA" id="ARBA00022840"/>
    </source>
</evidence>
<dbReference type="PROSITE" id="PS00916">
    <property type="entry name" value="PI3_4_KINASE_2"/>
    <property type="match status" value="1"/>
</dbReference>
<dbReference type="InterPro" id="IPR011009">
    <property type="entry name" value="Kinase-like_dom_sf"/>
</dbReference>
<comment type="subunit">
    <text evidence="4">Associates with DNA double-strand breaks.</text>
</comment>
<dbReference type="Pfam" id="PF11640">
    <property type="entry name" value="TAN"/>
    <property type="match status" value="1"/>
</dbReference>
<gene>
    <name evidence="25" type="ORF">NA57DRAFT_70221</name>
</gene>
<keyword evidence="26" id="KW-1185">Reference proteome</keyword>
<sequence length="2916" mass="326096">MGEKQTNIRKALDLINSSTIKDRTTGLGDLKHLFTYNDRNQAIDLIDNAQYLVIFQSLFDCVGTERSAYLKATKDVLKNSAANRLSSCASVLRVVVDAGISKFSAKTVKALLGHITRSVPHPESGHCEPLVNDYAKTMCAIFEYQPHVEHLREYWTEVVDFCLDAIRLQSDAIDLSTSMISNGQSSANTLTASARANKSFASQSGNRASTSTNPRAEFVMCARRLVQAPNAPLADQSGSRSSAVLSTMIDFLSSEHMVGRGHQDAFAAINIVLARVVNDYEEIARSAIGDLVPIIKSLWQNKRSAIREEMLTTLIYAEAHIASLISKSDNESFKIDVENLLEVMVTEYAKRPEKEILQLDDLTLSNQELAQTTNYPMRNPVYGLQSMRSEIHWTVLYILARLSLMLDGSRLSDPDSSLEPDQNDPKKKAKLNNLISDYLRRISLGQSSSRLCYVQVVTFMLMQSRYDLEVVSNILEKVPPLLGDSNPTVASWAMLCLACCTHQSTAGSTVLSEAWLTMWRTAGRSVPNTSTCRVACHLLNNLLLRGIVRYTSVSSVVDGMFTSVDFNGPALLCDSSLQMWTTLIKIRLSENPSSGHGTIERIVHWLFNKWTPSKFQDRSYATMGRHHYGASEITSAILAWLGRPHQRQDSRAFTVLGPLSRAFIYAERHRDLSNYLLLRQELRPESPESVPQPSSAISFSSKAGMLSGPDTLVIEFCLSETEKLRSSWEDSVVERPKTITAHVLKIVLPLIFVNSSFISKEVSRNERRLEELRKANDSLIKLIASFLSRSDTDDEKVDTVLSAIANVLPVPSQLQSLQTNVFSDCGALPFALHLCRVIEERTVSHGATRATVGDDFMDLDIESQESRGHHGNGVVNIARDDVTACTNSLAHKNSIVAYIRLISAAFEASTVDDSTESVPSTFFEWLKGLSPTNLYYCRPLLSGLVTSQLRVGWDDANDLLELLASTFLEDYEFNLSEGAIVYTIEVVMATAPDWAAPEADSDNIGYQLYEWTLDLLKKKALSPRSQTALADLCSRLIHVQAEYSFARTTLFKLLLDGEIQVKYRVGRLIPDIFGRWILAEHDAIFDDLRQHSLPKDMGWREGLAMRLFVLAELAARWQTLLRRCIYHIFETAGTVPESSGHASICMSKIARELRLDDTPALFRLFSSQLFYTWLESQPLSTIPYSIFDYESLETLLVDVQDEAIAQLIMRGKDDDLTMLLSVLRKSPAEAMQSAFSKSTAYALSWDVISKDNTKSAETRLLSTLGKDEYLRLVKTCLHEIIAVVFCTTDDPDLFDKVLSKKPQAAAQVKRLQSIKRTSSSETELPSSLQPSFPTKYFVNQLDRLCHRTQESYEDLWSPDRFVFTLRVLLGRMVPALGSLHACACIREIRVLVALAGDTALSGYPLEMAINGLRPFLTDQQCADDALGVVQYLYEHGKPYLQSELSFMAGSSVATLLSIKLFLTATQDSTTQGSQYQATMKKADAFDKWFSGYLESFAPSDAGAEGKRFASLIEKASTSHGSGSAVAGSPEGALLLELFRDVRSAHKLLDEPSRELIYGKLQQSFQGLPNVRDDILSRDEDAALNIKEVWTSLDSRRESSSYSLWAGRALGRAYNALNAPMRVARQLQTQKTAPNKLAGAVYAADDLQSAPTVSKSFIVRKIFELVRREDQNIVGCAEETLRSFIERTLTKDLEGNDAVQNVLPDHVQVALLIPQRTAGKSKQWGSNINELAASKAEQDTAGWIRELIIALACTAKTDGIVGSLPDILFAVPGLAESLFPQVLHLALQQDYSKDRSLHLAMSDLYRRLFNNSDSTATEKIRILLTGLLYLRKQPRPHEDTHLDRNEWLEIDNIEAARAALRCGMSTTALLLAETCGPQLKQTSRRSSVQQSRSIPSDLLLCIYERLDDPDSFYGAQQDYGLDSVLARLDFERDGYKSLVFRGARLDSQMCRNNVMSVADTQGIVHSLMDLNLNSLTHVMLSSSRFNDVGGDMLDSSLVAARNLQQWDLKAPEERASDATTIFNALQAVRNATRTEDIRKSLDSMYLKALDLAQQGGATSSSTHRSLQTLAVLSEIDDVLSSCSKELLDDTWSKMSRRYNLADGDRFDDIQPILSSRQTLFSILNSNENLQRILHTSPKDIRGLELQSLLSACALSRRNGELKGSLAAATYLNDIVPACGDIGLRIEAAAKFEAAQVLWDQGETHASIRTLQQIHSNINLDHESFAPPSYTVLAKLAHQIAEARLEKPREIIDNYLLPAIKELENHSNDAQAGEVFHEFASYCDQQLQKVDDKEELTRAQKLRDRRQEEVDKLSGTSKGSKQAREKGSMTRKLREVRSWLEIDEEVFNRLRSQRETYVKMSLQNYLKTLEVSDDYDNDVLRFIALWLEFSDLNLANTTVKDHISSVPSGKFAATMNQLSSRLQADKSNFQSLLSDLVFRLCRDHPYHSLYQLYSGVQSAGLRDDVAKLRHKAAKNVSSLLQANAQASPYWVSISQANALYDQAAMYRNKSELVAGKEYSLEQFHVTKDMAKKIPKCKVPPATMHVDIRRDCNYKSVPVIAQFRSKMKIASGLSAPKIITAVASDGSQYRQLLKGLQDDLRQDAIMEQVFEQVSKLLRRHPATRHRNLQIRTYKVIPLSAVSGIIEFVPNTIPLHDLIMPLHEKYHRTDLRQQSCRDKVGAAANDTNEARIKTFKNVCQKFNPAMRFWFLENFPDPNEWFEKRLGYTRSVAANSILGHILGLGDRHLHNILVDTQSGEVVHIDLGIAFEAGRVLPVPEIIPFRLTRDIVDGMGYSKTEGVFRRCCEFTLEALREERDSIMTVLNVLRYDPLYTWTVSPTRAQKIQKNDNDEDGEGVDEIAEQASKQKEDDGGEAGRALAVVEKKLSKTLSTAATVNELIQQATDERNLALLFAGWSAWV</sequence>
<evidence type="ECO:0000259" key="22">
    <source>
        <dbReference type="PROSITE" id="PS50290"/>
    </source>
</evidence>
<dbReference type="PROSITE" id="PS51190">
    <property type="entry name" value="FATC"/>
    <property type="match status" value="1"/>
</dbReference>
<evidence type="ECO:0000256" key="2">
    <source>
        <dbReference type="ARBA" id="ARBA00004574"/>
    </source>
</evidence>
<evidence type="ECO:0000256" key="5">
    <source>
        <dbReference type="ARBA" id="ARBA00012513"/>
    </source>
</evidence>
<evidence type="ECO:0000256" key="1">
    <source>
        <dbReference type="ARBA" id="ARBA00004123"/>
    </source>
</evidence>
<evidence type="ECO:0000313" key="26">
    <source>
        <dbReference type="Proteomes" id="UP000799772"/>
    </source>
</evidence>
<dbReference type="InterPro" id="IPR036940">
    <property type="entry name" value="PI3/4_kinase_cat_sf"/>
</dbReference>
<evidence type="ECO:0000256" key="8">
    <source>
        <dbReference type="ARBA" id="ARBA00022527"/>
    </source>
</evidence>
<keyword evidence="7 20" id="KW-0158">Chromosome</keyword>
<evidence type="ECO:0000259" key="24">
    <source>
        <dbReference type="PROSITE" id="PS51190"/>
    </source>
</evidence>
<dbReference type="Gene3D" id="3.30.1010.10">
    <property type="entry name" value="Phosphatidylinositol 3-kinase Catalytic Subunit, Chain A, domain 4"/>
    <property type="match status" value="1"/>
</dbReference>
<dbReference type="InterPro" id="IPR018936">
    <property type="entry name" value="PI3/4_kinase_CS"/>
</dbReference>
<feature type="domain" description="PI3K/PI4K catalytic" evidence="22">
    <location>
        <begin position="2560"/>
        <end position="2872"/>
    </location>
</feature>
<dbReference type="InterPro" id="IPR021668">
    <property type="entry name" value="TAN"/>
</dbReference>
<organism evidence="25 26">
    <name type="scientific">Rhizodiscina lignyota</name>
    <dbReference type="NCBI Taxonomy" id="1504668"/>
    <lineage>
        <taxon>Eukaryota</taxon>
        <taxon>Fungi</taxon>
        <taxon>Dikarya</taxon>
        <taxon>Ascomycota</taxon>
        <taxon>Pezizomycotina</taxon>
        <taxon>Dothideomycetes</taxon>
        <taxon>Pleosporomycetidae</taxon>
        <taxon>Aulographales</taxon>
        <taxon>Rhizodiscinaceae</taxon>
        <taxon>Rhizodiscina</taxon>
    </lineage>
</organism>
<evidence type="ECO:0000256" key="10">
    <source>
        <dbReference type="ARBA" id="ARBA00022741"/>
    </source>
</evidence>
<dbReference type="InterPro" id="IPR003152">
    <property type="entry name" value="FATC_dom"/>
</dbReference>
<keyword evidence="8 20" id="KW-0723">Serine/threonine-protein kinase</keyword>
<keyword evidence="12 20" id="KW-0418">Kinase</keyword>
<feature type="domain" description="FAT" evidence="23">
    <location>
        <begin position="1853"/>
        <end position="2456"/>
    </location>
</feature>
<dbReference type="FunFam" id="3.30.1010.10:FF:000019">
    <property type="entry name" value="Serine/threonine-protein kinase Tel1"/>
    <property type="match status" value="1"/>
</dbReference>
<comment type="caution">
    <text evidence="25">The sequence shown here is derived from an EMBL/GenBank/DDBJ whole genome shotgun (WGS) entry which is preliminary data.</text>
</comment>
<comment type="catalytic activity">
    <reaction evidence="18 20">
        <text>L-threonyl-[protein] + ATP = O-phospho-L-threonyl-[protein] + ADP + H(+)</text>
        <dbReference type="Rhea" id="RHEA:46608"/>
        <dbReference type="Rhea" id="RHEA-COMP:11060"/>
        <dbReference type="Rhea" id="RHEA-COMP:11605"/>
        <dbReference type="ChEBI" id="CHEBI:15378"/>
        <dbReference type="ChEBI" id="CHEBI:30013"/>
        <dbReference type="ChEBI" id="CHEBI:30616"/>
        <dbReference type="ChEBI" id="CHEBI:61977"/>
        <dbReference type="ChEBI" id="CHEBI:456216"/>
        <dbReference type="EC" id="2.7.11.1"/>
    </reaction>
</comment>
<accession>A0A9P4IMS9</accession>
<dbReference type="Proteomes" id="UP000799772">
    <property type="component" value="Unassembled WGS sequence"/>
</dbReference>
<evidence type="ECO:0000256" key="16">
    <source>
        <dbReference type="ARBA" id="ARBA00023242"/>
    </source>
</evidence>
<evidence type="ECO:0000256" key="9">
    <source>
        <dbReference type="ARBA" id="ARBA00022679"/>
    </source>
</evidence>
<dbReference type="SUPFAM" id="SSF56112">
    <property type="entry name" value="Protein kinase-like (PK-like)"/>
    <property type="match status" value="1"/>
</dbReference>
<dbReference type="InterPro" id="IPR044107">
    <property type="entry name" value="PIKKc_ATM"/>
</dbReference>
<dbReference type="GO" id="GO:0035556">
    <property type="term" value="P:intracellular signal transduction"/>
    <property type="evidence" value="ECO:0007669"/>
    <property type="project" value="UniProtKB-ARBA"/>
</dbReference>
<comment type="subcellular location">
    <subcellularLocation>
        <location evidence="2 20">Chromosome</location>
        <location evidence="2 20">Telomere</location>
    </subcellularLocation>
    <subcellularLocation>
        <location evidence="1 20">Nucleus</location>
    </subcellularLocation>
</comment>
<feature type="compositionally biased region" description="Basic and acidic residues" evidence="21">
    <location>
        <begin position="2298"/>
        <end position="2310"/>
    </location>
</feature>
<dbReference type="OrthoDB" id="381190at2759"/>
<name>A0A9P4IMS9_9PEZI</name>
<keyword evidence="11 20" id="KW-0227">DNA damage</keyword>
<dbReference type="SMART" id="SM01343">
    <property type="entry name" value="FATC"/>
    <property type="match status" value="1"/>
</dbReference>
<dbReference type="PROSITE" id="PS50290">
    <property type="entry name" value="PI3_4_KINASE_3"/>
    <property type="match status" value="1"/>
</dbReference>
<dbReference type="PANTHER" id="PTHR37079">
    <property type="entry name" value="SERINE/THREONINE-PROTEIN KINASE ATM"/>
    <property type="match status" value="1"/>
</dbReference>
<proteinExistence type="inferred from homology"/>
<evidence type="ECO:0000256" key="17">
    <source>
        <dbReference type="ARBA" id="ARBA00025079"/>
    </source>
</evidence>
<dbReference type="SMART" id="SM00146">
    <property type="entry name" value="PI3Kc"/>
    <property type="match status" value="1"/>
</dbReference>
<evidence type="ECO:0000256" key="20">
    <source>
        <dbReference type="RuleBase" id="RU365027"/>
    </source>
</evidence>
<keyword evidence="10 20" id="KW-0547">Nucleotide-binding</keyword>
<keyword evidence="13 20" id="KW-0067">ATP-binding</keyword>
<evidence type="ECO:0000256" key="11">
    <source>
        <dbReference type="ARBA" id="ARBA00022763"/>
    </source>
</evidence>
<dbReference type="Pfam" id="PF00454">
    <property type="entry name" value="PI3_PI4_kinase"/>
    <property type="match status" value="1"/>
</dbReference>
<evidence type="ECO:0000256" key="21">
    <source>
        <dbReference type="SAM" id="MobiDB-lite"/>
    </source>
</evidence>
<dbReference type="PROSITE" id="PS00915">
    <property type="entry name" value="PI3_4_KINASE_1"/>
    <property type="match status" value="1"/>
</dbReference>
<dbReference type="Pfam" id="PF02260">
    <property type="entry name" value="FATC"/>
    <property type="match status" value="1"/>
</dbReference>
<comment type="similarity">
    <text evidence="3 20">Belongs to the PI3/PI4-kinase family. ATM subfamily.</text>
</comment>
<dbReference type="GO" id="GO:0006281">
    <property type="term" value="P:DNA repair"/>
    <property type="evidence" value="ECO:0007669"/>
    <property type="project" value="InterPro"/>
</dbReference>
<evidence type="ECO:0000313" key="25">
    <source>
        <dbReference type="EMBL" id="KAF2104009.1"/>
    </source>
</evidence>
<dbReference type="InterPro" id="IPR000403">
    <property type="entry name" value="PI3/4_kinase_cat_dom"/>
</dbReference>
<keyword evidence="16 20" id="KW-0539">Nucleus</keyword>
<evidence type="ECO:0000256" key="19">
    <source>
        <dbReference type="ARBA" id="ARBA00048679"/>
    </source>
</evidence>
<dbReference type="GO" id="GO:0000781">
    <property type="term" value="C:chromosome, telomeric region"/>
    <property type="evidence" value="ECO:0007669"/>
    <property type="project" value="UniProtKB-SubCell"/>
</dbReference>